<organism evidence="1 2">
    <name type="scientific">Henriciella barbarensis</name>
    <dbReference type="NCBI Taxonomy" id="86342"/>
    <lineage>
        <taxon>Bacteria</taxon>
        <taxon>Pseudomonadati</taxon>
        <taxon>Pseudomonadota</taxon>
        <taxon>Alphaproteobacteria</taxon>
        <taxon>Hyphomonadales</taxon>
        <taxon>Hyphomonadaceae</taxon>
        <taxon>Henriciella</taxon>
    </lineage>
</organism>
<protein>
    <submittedName>
        <fullName evidence="1">Uncharacterized protein</fullName>
    </submittedName>
</protein>
<proteinExistence type="predicted"/>
<dbReference type="EMBL" id="QWGB01000014">
    <property type="protein sequence ID" value="RIJ20546.1"/>
    <property type="molecule type" value="Genomic_DNA"/>
</dbReference>
<sequence>MASKLVTEAELQEYEEAIGAAQSVADASGLPDVDGICIRFSSEKTNRLLDIEKRLNHRASEEGR</sequence>
<name>A0A399QNV3_9PROT</name>
<keyword evidence="2" id="KW-1185">Reference proteome</keyword>
<dbReference type="Proteomes" id="UP000265431">
    <property type="component" value="Unassembled WGS sequence"/>
</dbReference>
<evidence type="ECO:0000313" key="2">
    <source>
        <dbReference type="Proteomes" id="UP000265431"/>
    </source>
</evidence>
<comment type="caution">
    <text evidence="1">The sequence shown here is derived from an EMBL/GenBank/DDBJ whole genome shotgun (WGS) entry which is preliminary data.</text>
</comment>
<gene>
    <name evidence="1" type="ORF">D1224_15665</name>
</gene>
<accession>A0A399QNV3</accession>
<evidence type="ECO:0000313" key="1">
    <source>
        <dbReference type="EMBL" id="RIJ20546.1"/>
    </source>
</evidence>
<reference evidence="1 2" key="1">
    <citation type="submission" date="2018-08" db="EMBL/GenBank/DDBJ databases">
        <title>Henriciella mobilis sp. nov., isolated from seawater.</title>
        <authorList>
            <person name="Cheng H."/>
            <person name="Wu Y.-H."/>
            <person name="Xu X.-W."/>
            <person name="Guo L.-L."/>
        </authorList>
    </citation>
    <scope>NUCLEOTIDE SEQUENCE [LARGE SCALE GENOMIC DNA]</scope>
    <source>
        <strain evidence="1 2">CCUG66934</strain>
    </source>
</reference>
<dbReference type="RefSeq" id="WP_119380863.1">
    <property type="nucleotide sequence ID" value="NZ_QWGB01000014.1"/>
</dbReference>
<dbReference type="AlphaFoldDB" id="A0A399QNV3"/>